<dbReference type="EMBL" id="CP133568">
    <property type="protein sequence ID" value="WMT01304.1"/>
    <property type="molecule type" value="Genomic_DNA"/>
</dbReference>
<proteinExistence type="predicted"/>
<accession>A0ABY9P2V7</accession>
<dbReference type="Proteomes" id="UP001229313">
    <property type="component" value="Chromosome"/>
</dbReference>
<keyword evidence="2" id="KW-1185">Reference proteome</keyword>
<name>A0ABY9P2V7_9GAMM</name>
<dbReference type="Pfam" id="PF20396">
    <property type="entry name" value="DUF6689"/>
    <property type="match status" value="1"/>
</dbReference>
<dbReference type="InterPro" id="IPR046511">
    <property type="entry name" value="DUF6689"/>
</dbReference>
<reference evidence="1 2" key="1">
    <citation type="submission" date="2023-08" db="EMBL/GenBank/DDBJ databases">
        <title>The whole genome sequence of Lysobacter yananisis.</title>
        <authorList>
            <person name="Sun H."/>
        </authorList>
    </citation>
    <scope>NUCLEOTIDE SEQUENCE [LARGE SCALE GENOMIC DNA]</scope>
    <source>
        <strain evidence="1 2">SNNU513</strain>
    </source>
</reference>
<dbReference type="PROSITE" id="PS51257">
    <property type="entry name" value="PROKAR_LIPOPROTEIN"/>
    <property type="match status" value="1"/>
</dbReference>
<gene>
    <name evidence="1" type="ORF">RDV84_15025</name>
</gene>
<dbReference type="RefSeq" id="WP_309150788.1">
    <property type="nucleotide sequence ID" value="NZ_CP133568.1"/>
</dbReference>
<evidence type="ECO:0000313" key="1">
    <source>
        <dbReference type="EMBL" id="WMT01304.1"/>
    </source>
</evidence>
<protein>
    <submittedName>
        <fullName evidence="1">Uncharacterized protein</fullName>
    </submittedName>
</protein>
<organism evidence="1 2">
    <name type="scientific">Lysobacter yananisis</name>
    <dbReference type="NCBI Taxonomy" id="1003114"/>
    <lineage>
        <taxon>Bacteria</taxon>
        <taxon>Pseudomonadati</taxon>
        <taxon>Pseudomonadota</taxon>
        <taxon>Gammaproteobacteria</taxon>
        <taxon>Lysobacterales</taxon>
        <taxon>Lysobacteraceae</taxon>
        <taxon>Lysobacter</taxon>
    </lineage>
</organism>
<evidence type="ECO:0000313" key="2">
    <source>
        <dbReference type="Proteomes" id="UP001229313"/>
    </source>
</evidence>
<sequence>MRHTDSIPTGSLLAGSLAACSITAGSITAGSIPARSLPTASNPTDPAAAESPPRAARRILPRLAAWVAAAGLLFGSGAAAAQIPLPVTVAANGNHAEATVRLPFLPGWPGPVVAELLLDFEDASGLSPAALGVSAKTVSLYDPNLIARLPDTDLTTLPGSLPMLVTVQPPLSGGLKFKGSGRVEIHTHWLPYAAGTRLRLFKAPLGGAFYDVTDEIAAGSVRARGTYGGFSQFLILADARPTPLVIASKLQRLRDRVDLLPAAEQPGFDALLDDVETALALATPDYAAALAAADAVRTRAQTRAGTYIDNEWRATRTHRNDAGELAAGAATLRFSVAYLRDYGP</sequence>